<proteinExistence type="predicted"/>
<dbReference type="InterPro" id="IPR016087">
    <property type="entry name" value="Chalcone_isomerase"/>
</dbReference>
<dbReference type="GO" id="GO:0016872">
    <property type="term" value="F:intramolecular lyase activity"/>
    <property type="evidence" value="ECO:0007669"/>
    <property type="project" value="InterPro"/>
</dbReference>
<protein>
    <recommendedName>
        <fullName evidence="1">Chalcone isomerase domain-containing protein</fullName>
    </recommendedName>
</protein>
<evidence type="ECO:0000259" key="1">
    <source>
        <dbReference type="Pfam" id="PF16035"/>
    </source>
</evidence>
<name>A0A7S0R466_9CHLO</name>
<reference evidence="2" key="1">
    <citation type="submission" date="2021-01" db="EMBL/GenBank/DDBJ databases">
        <authorList>
            <person name="Corre E."/>
            <person name="Pelletier E."/>
            <person name="Niang G."/>
            <person name="Scheremetjew M."/>
            <person name="Finn R."/>
            <person name="Kale V."/>
            <person name="Holt S."/>
            <person name="Cochrane G."/>
            <person name="Meng A."/>
            <person name="Brown T."/>
            <person name="Cohen L."/>
        </authorList>
    </citation>
    <scope>NUCLEOTIDE SEQUENCE</scope>
    <source>
        <strain evidence="2">CCMP722</strain>
    </source>
</reference>
<organism evidence="2">
    <name type="scientific">Pyramimonas obovata</name>
    <dbReference type="NCBI Taxonomy" id="1411642"/>
    <lineage>
        <taxon>Eukaryota</taxon>
        <taxon>Viridiplantae</taxon>
        <taxon>Chlorophyta</taxon>
        <taxon>Pyramimonadophyceae</taxon>
        <taxon>Pyramimonadales</taxon>
        <taxon>Pyramimonadaceae</taxon>
        <taxon>Pyramimonas</taxon>
        <taxon>Pyramimonas incertae sedis</taxon>
    </lineage>
</organism>
<dbReference type="AlphaFoldDB" id="A0A7S0R466"/>
<dbReference type="SUPFAM" id="SSF54626">
    <property type="entry name" value="Chalcone isomerase"/>
    <property type="match status" value="1"/>
</dbReference>
<dbReference type="PANTHER" id="PTHR47698">
    <property type="entry name" value="FATTY-ACID-BINDING PROTEIN 3, CHLOROPLASTIC"/>
    <property type="match status" value="1"/>
</dbReference>
<evidence type="ECO:0000313" key="2">
    <source>
        <dbReference type="EMBL" id="CAD8666642.1"/>
    </source>
</evidence>
<dbReference type="InterPro" id="IPR036298">
    <property type="entry name" value="Chalcone_isomerase_sf"/>
</dbReference>
<dbReference type="InterPro" id="IPR016088">
    <property type="entry name" value="Chalcone_isomerase_3-sand"/>
</dbReference>
<gene>
    <name evidence="2" type="ORF">POBO1169_LOCUS8727</name>
</gene>
<dbReference type="Gene3D" id="3.50.70.10">
    <property type="match status" value="1"/>
</dbReference>
<dbReference type="EMBL" id="HBFA01017060">
    <property type="protein sequence ID" value="CAD8666642.1"/>
    <property type="molecule type" value="Transcribed_RNA"/>
</dbReference>
<sequence>MAMVRSVMTGCRALAASASLASNASQRTPIRGASRGVRHSSSGAFRVSERVAQFKQSFSSTLNEKRSKASAGASGKVVRGASAVVLCQAALKESATGVEFPETIGPLTCLGAGVREKKIAILKVKVYALACYVEAEGAKAALAAGETLLSGAFDKAICLQLVRDVDGKTFFEALNESVKPRLALIATNQATKENEDGDFMSEVAEAAEKAEEAALDALEEIGDYFLSKSKLSSGTKVMLRVADGKTLQVSAAFADGGAELELESAELCEAIMDVYLGIDPISPAALDAFNAGAAKACA</sequence>
<feature type="domain" description="Chalcone isomerase" evidence="1">
    <location>
        <begin position="107"/>
        <end position="286"/>
    </location>
</feature>
<dbReference type="PANTHER" id="PTHR47698:SF2">
    <property type="entry name" value="FATTY-ACID-BINDING PROTEIN 3, CHLOROPLASTIC"/>
    <property type="match status" value="1"/>
</dbReference>
<dbReference type="Pfam" id="PF16035">
    <property type="entry name" value="Chalcone_2"/>
    <property type="match status" value="1"/>
</dbReference>
<accession>A0A7S0R466</accession>